<organism evidence="2">
    <name type="scientific">marine metagenome</name>
    <dbReference type="NCBI Taxonomy" id="408172"/>
    <lineage>
        <taxon>unclassified sequences</taxon>
        <taxon>metagenomes</taxon>
        <taxon>ecological metagenomes</taxon>
    </lineage>
</organism>
<evidence type="ECO:0000259" key="1">
    <source>
        <dbReference type="Pfam" id="PF00089"/>
    </source>
</evidence>
<dbReference type="InterPro" id="IPR009003">
    <property type="entry name" value="Peptidase_S1_PA"/>
</dbReference>
<dbReference type="PANTHER" id="PTHR43019">
    <property type="entry name" value="SERINE ENDOPROTEASE DEGS"/>
    <property type="match status" value="1"/>
</dbReference>
<dbReference type="Gene3D" id="2.40.10.120">
    <property type="match status" value="1"/>
</dbReference>
<name>A0A383D874_9ZZZZ</name>
<proteinExistence type="predicted"/>
<dbReference type="GO" id="GO:0006508">
    <property type="term" value="P:proteolysis"/>
    <property type="evidence" value="ECO:0007669"/>
    <property type="project" value="InterPro"/>
</dbReference>
<dbReference type="PANTHER" id="PTHR43019:SF23">
    <property type="entry name" value="PROTEASE DO-LIKE 5, CHLOROPLASTIC"/>
    <property type="match status" value="1"/>
</dbReference>
<dbReference type="GO" id="GO:0004252">
    <property type="term" value="F:serine-type endopeptidase activity"/>
    <property type="evidence" value="ECO:0007669"/>
    <property type="project" value="InterPro"/>
</dbReference>
<accession>A0A383D874</accession>
<sequence>YIQIDAPINPGNSGGPLIDSNGYVVGVNTWGARGDNLGFSIHCSEVEEFLKKYVP</sequence>
<dbReference type="EMBL" id="UINC01215060">
    <property type="protein sequence ID" value="SVE40571.1"/>
    <property type="molecule type" value="Genomic_DNA"/>
</dbReference>
<protein>
    <recommendedName>
        <fullName evidence="1">Peptidase S1 domain-containing protein</fullName>
    </recommendedName>
</protein>
<dbReference type="Pfam" id="PF00089">
    <property type="entry name" value="Trypsin"/>
    <property type="match status" value="1"/>
</dbReference>
<gene>
    <name evidence="2" type="ORF">METZ01_LOCUS493425</name>
</gene>
<feature type="non-terminal residue" evidence="2">
    <location>
        <position position="1"/>
    </location>
</feature>
<dbReference type="InterPro" id="IPR001254">
    <property type="entry name" value="Trypsin_dom"/>
</dbReference>
<reference evidence="2" key="1">
    <citation type="submission" date="2018-05" db="EMBL/GenBank/DDBJ databases">
        <authorList>
            <person name="Lanie J.A."/>
            <person name="Ng W.-L."/>
            <person name="Kazmierczak K.M."/>
            <person name="Andrzejewski T.M."/>
            <person name="Davidsen T.M."/>
            <person name="Wayne K.J."/>
            <person name="Tettelin H."/>
            <person name="Glass J.I."/>
            <person name="Rusch D."/>
            <person name="Podicherti R."/>
            <person name="Tsui H.-C.T."/>
            <person name="Winkler M.E."/>
        </authorList>
    </citation>
    <scope>NUCLEOTIDE SEQUENCE</scope>
</reference>
<dbReference type="AlphaFoldDB" id="A0A383D874"/>
<evidence type="ECO:0000313" key="2">
    <source>
        <dbReference type="EMBL" id="SVE40571.1"/>
    </source>
</evidence>
<dbReference type="SUPFAM" id="SSF50494">
    <property type="entry name" value="Trypsin-like serine proteases"/>
    <property type="match status" value="1"/>
</dbReference>
<feature type="domain" description="Peptidase S1" evidence="1">
    <location>
        <begin position="2"/>
        <end position="42"/>
    </location>
</feature>